<dbReference type="EMBL" id="GBXM01024184">
    <property type="protein sequence ID" value="JAH84393.1"/>
    <property type="molecule type" value="Transcribed_RNA"/>
</dbReference>
<reference evidence="1" key="2">
    <citation type="journal article" date="2015" name="Fish Shellfish Immunol.">
        <title>Early steps in the European eel (Anguilla anguilla)-Vibrio vulnificus interaction in the gills: Role of the RtxA13 toxin.</title>
        <authorList>
            <person name="Callol A."/>
            <person name="Pajuelo D."/>
            <person name="Ebbesson L."/>
            <person name="Teles M."/>
            <person name="MacKenzie S."/>
            <person name="Amaro C."/>
        </authorList>
    </citation>
    <scope>NUCLEOTIDE SEQUENCE</scope>
</reference>
<accession>A0A0E9W4H8</accession>
<proteinExistence type="predicted"/>
<reference evidence="1" key="1">
    <citation type="submission" date="2014-11" db="EMBL/GenBank/DDBJ databases">
        <authorList>
            <person name="Amaro Gonzalez C."/>
        </authorList>
    </citation>
    <scope>NUCLEOTIDE SEQUENCE</scope>
</reference>
<dbReference type="AlphaFoldDB" id="A0A0E9W4H8"/>
<sequence>MEQCCMLANEQQAVVENTARC</sequence>
<name>A0A0E9W4H8_ANGAN</name>
<protein>
    <submittedName>
        <fullName evidence="1">Uncharacterized protein</fullName>
    </submittedName>
</protein>
<organism evidence="1">
    <name type="scientific">Anguilla anguilla</name>
    <name type="common">European freshwater eel</name>
    <name type="synonym">Muraena anguilla</name>
    <dbReference type="NCBI Taxonomy" id="7936"/>
    <lineage>
        <taxon>Eukaryota</taxon>
        <taxon>Metazoa</taxon>
        <taxon>Chordata</taxon>
        <taxon>Craniata</taxon>
        <taxon>Vertebrata</taxon>
        <taxon>Euteleostomi</taxon>
        <taxon>Actinopterygii</taxon>
        <taxon>Neopterygii</taxon>
        <taxon>Teleostei</taxon>
        <taxon>Anguilliformes</taxon>
        <taxon>Anguillidae</taxon>
        <taxon>Anguilla</taxon>
    </lineage>
</organism>
<evidence type="ECO:0000313" key="1">
    <source>
        <dbReference type="EMBL" id="JAH84393.1"/>
    </source>
</evidence>